<feature type="transmembrane region" description="Helical" evidence="1">
    <location>
        <begin position="81"/>
        <end position="103"/>
    </location>
</feature>
<dbReference type="Proteomes" id="UP000474777">
    <property type="component" value="Unassembled WGS sequence"/>
</dbReference>
<dbReference type="AlphaFoldDB" id="A0A6B3LUN2"/>
<name>A0A6B3LUN2_9BACT</name>
<proteinExistence type="predicted"/>
<keyword evidence="1" id="KW-1133">Transmembrane helix</keyword>
<gene>
    <name evidence="2" type="ORF">GXP69_17635</name>
</gene>
<organism evidence="2 3">
    <name type="scientific">Pontibacter burrus</name>
    <dbReference type="NCBI Taxonomy" id="2704466"/>
    <lineage>
        <taxon>Bacteria</taxon>
        <taxon>Pseudomonadati</taxon>
        <taxon>Bacteroidota</taxon>
        <taxon>Cytophagia</taxon>
        <taxon>Cytophagales</taxon>
        <taxon>Hymenobacteraceae</taxon>
        <taxon>Pontibacter</taxon>
    </lineage>
</organism>
<evidence type="ECO:0000256" key="1">
    <source>
        <dbReference type="SAM" id="Phobius"/>
    </source>
</evidence>
<feature type="transmembrane region" description="Helical" evidence="1">
    <location>
        <begin position="39"/>
        <end position="61"/>
    </location>
</feature>
<evidence type="ECO:0000313" key="2">
    <source>
        <dbReference type="EMBL" id="NEM99523.1"/>
    </source>
</evidence>
<dbReference type="EMBL" id="JAAGWD010000010">
    <property type="protein sequence ID" value="NEM99523.1"/>
    <property type="molecule type" value="Genomic_DNA"/>
</dbReference>
<keyword evidence="1" id="KW-0472">Membrane</keyword>
<keyword evidence="1" id="KW-0812">Transmembrane</keyword>
<feature type="transmembrane region" description="Helical" evidence="1">
    <location>
        <begin position="14"/>
        <end position="32"/>
    </location>
</feature>
<comment type="caution">
    <text evidence="2">The sequence shown here is derived from an EMBL/GenBank/DDBJ whole genome shotgun (WGS) entry which is preliminary data.</text>
</comment>
<keyword evidence="3" id="KW-1185">Reference proteome</keyword>
<accession>A0A6B3LUN2</accession>
<evidence type="ECO:0008006" key="4">
    <source>
        <dbReference type="Google" id="ProtNLM"/>
    </source>
</evidence>
<dbReference type="RefSeq" id="WP_163916736.1">
    <property type="nucleotide sequence ID" value="NZ_JAAGWD010000010.1"/>
</dbReference>
<evidence type="ECO:0000313" key="3">
    <source>
        <dbReference type="Proteomes" id="UP000474777"/>
    </source>
</evidence>
<reference evidence="2 3" key="1">
    <citation type="submission" date="2020-02" db="EMBL/GenBank/DDBJ databases">
        <authorList>
            <person name="Kim M.K."/>
        </authorList>
    </citation>
    <scope>NUCLEOTIDE SEQUENCE [LARGE SCALE GENOMIC DNA]</scope>
    <source>
        <strain evidence="2 3">BT327</strain>
    </source>
</reference>
<sequence>MQKLKLYLHYHRRLLAFNLPFSLLVSVVSMAISAKGMIGLINGFSLSLLTGSFVLSVYFYGQRYGQQYYFYHNMGISKQELIVSAFLLNAMLAVLLFCFKLCLYA</sequence>
<protein>
    <recommendedName>
        <fullName evidence="4">ABC transporter permease</fullName>
    </recommendedName>
</protein>